<dbReference type="SUPFAM" id="SSF63712">
    <property type="entry name" value="Nicotinic receptor ligand binding domain-like"/>
    <property type="match status" value="1"/>
</dbReference>
<dbReference type="EMBL" id="KK100814">
    <property type="protein sequence ID" value="KIZ03634.1"/>
    <property type="molecule type" value="Genomic_DNA"/>
</dbReference>
<comment type="subcellular location">
    <subcellularLocation>
        <location evidence="1">Membrane</location>
        <topology evidence="1">Multi-pass membrane protein</topology>
    </subcellularLocation>
</comment>
<feature type="transmembrane region" description="Helical" evidence="2">
    <location>
        <begin position="224"/>
        <end position="248"/>
    </location>
</feature>
<feature type="transmembrane region" description="Helical" evidence="2">
    <location>
        <begin position="260"/>
        <end position="280"/>
    </location>
</feature>
<evidence type="ECO:0000256" key="1">
    <source>
        <dbReference type="ARBA" id="ARBA00004141"/>
    </source>
</evidence>
<sequence>MAAPNSTYDCKYPCQSTGQAMSGGCCDGIWQPYVAFTNIRWLPQDRVERYAFGWNPTGDNVWFWRSIHAVYYTSMDLQAYPFDKQSLLLQMEVPQARMGWSGALVNLIPSITGDAMFTARTGSDQLSGWAVDGIKLTPYNYPLCMMPLEHSNMPSPRDDPSPLVPSHAYALKQKGRDSSCAAAIEALPDPQASVFYRSSPVRGVAGQVIVVSGLNVEIVVRRFWVPHVITAILPVVATTWLAFLVFFLPRKDMEARLGAVTGLFLALAAIQFVITGMTPASSYVTTMQQLVLVSYVTLIQTGLENVLLWWLTIYHKSKQRLNKWVAIIQFLAYNLAVFVIIAVASQYGARS</sequence>
<evidence type="ECO:0000313" key="3">
    <source>
        <dbReference type="EMBL" id="KIZ03634.1"/>
    </source>
</evidence>
<dbReference type="GO" id="GO:0004888">
    <property type="term" value="F:transmembrane signaling receptor activity"/>
    <property type="evidence" value="ECO:0007669"/>
    <property type="project" value="InterPro"/>
</dbReference>
<feature type="transmembrane region" description="Helical" evidence="2">
    <location>
        <begin position="324"/>
        <end position="347"/>
    </location>
</feature>
<keyword evidence="2" id="KW-0812">Transmembrane</keyword>
<dbReference type="KEGG" id="mng:MNEG_4324"/>
<dbReference type="Gene3D" id="2.70.170.10">
    <property type="entry name" value="Neurotransmitter-gated ion-channel ligand-binding domain"/>
    <property type="match status" value="1"/>
</dbReference>
<dbReference type="GO" id="GO:0005230">
    <property type="term" value="F:extracellular ligand-gated monoatomic ion channel activity"/>
    <property type="evidence" value="ECO:0007669"/>
    <property type="project" value="InterPro"/>
</dbReference>
<dbReference type="PANTHER" id="PTHR18945">
    <property type="entry name" value="NEUROTRANSMITTER GATED ION CHANNEL"/>
    <property type="match status" value="1"/>
</dbReference>
<dbReference type="InterPro" id="IPR038050">
    <property type="entry name" value="Neuro_actylchol_rec"/>
</dbReference>
<reference evidence="3 4" key="1">
    <citation type="journal article" date="2013" name="BMC Genomics">
        <title>Reconstruction of the lipid metabolism for the microalga Monoraphidium neglectum from its genome sequence reveals characteristics suitable for biofuel production.</title>
        <authorList>
            <person name="Bogen C."/>
            <person name="Al-Dilaimi A."/>
            <person name="Albersmeier A."/>
            <person name="Wichmann J."/>
            <person name="Grundmann M."/>
            <person name="Rupp O."/>
            <person name="Lauersen K.J."/>
            <person name="Blifernez-Klassen O."/>
            <person name="Kalinowski J."/>
            <person name="Goesmann A."/>
            <person name="Mussgnug J.H."/>
            <person name="Kruse O."/>
        </authorList>
    </citation>
    <scope>NUCLEOTIDE SEQUENCE [LARGE SCALE GENOMIC DNA]</scope>
    <source>
        <strain evidence="3 4">SAG 48.87</strain>
    </source>
</reference>
<feature type="transmembrane region" description="Helical" evidence="2">
    <location>
        <begin position="292"/>
        <end position="312"/>
    </location>
</feature>
<dbReference type="AlphaFoldDB" id="A0A0D2LA39"/>
<dbReference type="InterPro" id="IPR036734">
    <property type="entry name" value="Neur_chan_lig-bd_sf"/>
</dbReference>
<dbReference type="Proteomes" id="UP000054498">
    <property type="component" value="Unassembled WGS sequence"/>
</dbReference>
<keyword evidence="2" id="KW-1133">Transmembrane helix</keyword>
<accession>A0A0D2LA39</accession>
<protein>
    <submittedName>
        <fullName evidence="3">Ligand-gated ion channel</fullName>
    </submittedName>
</protein>
<gene>
    <name evidence="3" type="ORF">MNEG_4324</name>
</gene>
<evidence type="ECO:0000256" key="2">
    <source>
        <dbReference type="SAM" id="Phobius"/>
    </source>
</evidence>
<dbReference type="GeneID" id="25737202"/>
<keyword evidence="4" id="KW-1185">Reference proteome</keyword>
<dbReference type="GO" id="GO:0016020">
    <property type="term" value="C:membrane"/>
    <property type="evidence" value="ECO:0007669"/>
    <property type="project" value="UniProtKB-SubCell"/>
</dbReference>
<dbReference type="Gene3D" id="1.20.58.390">
    <property type="entry name" value="Neurotransmitter-gated ion-channel transmembrane domain"/>
    <property type="match status" value="1"/>
</dbReference>
<keyword evidence="2" id="KW-0472">Membrane</keyword>
<dbReference type="OrthoDB" id="2016799at2759"/>
<proteinExistence type="predicted"/>
<evidence type="ECO:0000313" key="4">
    <source>
        <dbReference type="Proteomes" id="UP000054498"/>
    </source>
</evidence>
<dbReference type="SUPFAM" id="SSF90112">
    <property type="entry name" value="Neurotransmitter-gated ion-channel transmembrane pore"/>
    <property type="match status" value="1"/>
</dbReference>
<dbReference type="RefSeq" id="XP_013902653.1">
    <property type="nucleotide sequence ID" value="XM_014047199.1"/>
</dbReference>
<name>A0A0D2LA39_9CHLO</name>
<dbReference type="InterPro" id="IPR006201">
    <property type="entry name" value="Neur_channel"/>
</dbReference>
<organism evidence="3 4">
    <name type="scientific">Monoraphidium neglectum</name>
    <dbReference type="NCBI Taxonomy" id="145388"/>
    <lineage>
        <taxon>Eukaryota</taxon>
        <taxon>Viridiplantae</taxon>
        <taxon>Chlorophyta</taxon>
        <taxon>core chlorophytes</taxon>
        <taxon>Chlorophyceae</taxon>
        <taxon>CS clade</taxon>
        <taxon>Sphaeropleales</taxon>
        <taxon>Selenastraceae</taxon>
        <taxon>Monoraphidium</taxon>
    </lineage>
</organism>
<dbReference type="InterPro" id="IPR036719">
    <property type="entry name" value="Neuro-gated_channel_TM_sf"/>
</dbReference>